<protein>
    <submittedName>
        <fullName evidence="5">Tryptophanase</fullName>
    </submittedName>
</protein>
<dbReference type="GO" id="GO:0016829">
    <property type="term" value="F:lyase activity"/>
    <property type="evidence" value="ECO:0007669"/>
    <property type="project" value="InterPro"/>
</dbReference>
<dbReference type="Pfam" id="PF01212">
    <property type="entry name" value="Beta_elim_lyase"/>
    <property type="match status" value="1"/>
</dbReference>
<dbReference type="Gene3D" id="3.90.1150.10">
    <property type="entry name" value="Aspartate Aminotransferase, domain 1"/>
    <property type="match status" value="1"/>
</dbReference>
<dbReference type="PANTHER" id="PTHR32325">
    <property type="entry name" value="BETA-ELIMINATING LYASE-LIKE PROTEIN-RELATED"/>
    <property type="match status" value="1"/>
</dbReference>
<comment type="cofactor">
    <cofactor evidence="1">
        <name>pyridoxal 5'-phosphate</name>
        <dbReference type="ChEBI" id="CHEBI:597326"/>
    </cofactor>
</comment>
<dbReference type="NCBIfam" id="NF009709">
    <property type="entry name" value="PRK13238.1"/>
    <property type="match status" value="1"/>
</dbReference>
<sequence>MKSFPPYRIQVVREIPITTRQEREEVLAGAAYNMFDVPANKVTIDLLTDSGTGAVSAAQEAAAAGADRSYAGSDSYFRFREVVAELTGQPHILPVHQGRAAERVLFGSALGPGRISLSNTHFDTTRANVELTGAEARDLPCPEAADLDSTDPFKGNIDLDALERTLTGPDGGRVGQVLVTITNNGGGGQPVSMANLRAVRRLCDRHGVPFFLDAARFAENAWLVTQREPGYGGHAPREVAQEAFRLADGCVTSLKKDGIAPMGAFIALRDAGLAQRCEANLIATEGFRTYGGLAGHDLERVAQGLREVLDPHYLRARTAETAHLADLINEAGVDIVRPAGIHALYLNAGRLLPHIPPRGFPGHALACELYLAGGIRCAELGSLYLGRFDDAHELVAPAPFELVRLAIPRRTYTESHLEYVADVLSSIAKNPERVPEYRVVDAPPVLRHFNLRMRQVPRDR</sequence>
<dbReference type="Proteomes" id="UP000238362">
    <property type="component" value="Unassembled WGS sequence"/>
</dbReference>
<dbReference type="Gene3D" id="3.40.640.10">
    <property type="entry name" value="Type I PLP-dependent aspartate aminotransferase-like (Major domain)"/>
    <property type="match status" value="1"/>
</dbReference>
<keyword evidence="3" id="KW-0663">Pyridoxal phosphate</keyword>
<feature type="domain" description="Aromatic amino acid beta-eliminating lyase/threonine aldolase" evidence="4">
    <location>
        <begin position="45"/>
        <end position="422"/>
    </location>
</feature>
<keyword evidence="6" id="KW-1185">Reference proteome</keyword>
<dbReference type="OrthoDB" id="9764079at2"/>
<evidence type="ECO:0000256" key="1">
    <source>
        <dbReference type="ARBA" id="ARBA00001933"/>
    </source>
</evidence>
<proteinExistence type="inferred from homology"/>
<dbReference type="RefSeq" id="WP_106176506.1">
    <property type="nucleotide sequence ID" value="NZ_PVNH01000001.1"/>
</dbReference>
<gene>
    <name evidence="5" type="ORF">B0I33_101121</name>
</gene>
<organism evidence="5 6">
    <name type="scientific">Prauserella shujinwangii</name>
    <dbReference type="NCBI Taxonomy" id="1453103"/>
    <lineage>
        <taxon>Bacteria</taxon>
        <taxon>Bacillati</taxon>
        <taxon>Actinomycetota</taxon>
        <taxon>Actinomycetes</taxon>
        <taxon>Pseudonocardiales</taxon>
        <taxon>Pseudonocardiaceae</taxon>
        <taxon>Prauserella</taxon>
    </lineage>
</organism>
<accession>A0A2T0M2N5</accession>
<dbReference type="InterPro" id="IPR015421">
    <property type="entry name" value="PyrdxlP-dep_Trfase_major"/>
</dbReference>
<evidence type="ECO:0000259" key="4">
    <source>
        <dbReference type="Pfam" id="PF01212"/>
    </source>
</evidence>
<evidence type="ECO:0000313" key="6">
    <source>
        <dbReference type="Proteomes" id="UP000238362"/>
    </source>
</evidence>
<dbReference type="InterPro" id="IPR015422">
    <property type="entry name" value="PyrdxlP-dep_Trfase_small"/>
</dbReference>
<comment type="similarity">
    <text evidence="2">Belongs to the beta-eliminating lyase family.</text>
</comment>
<evidence type="ECO:0000256" key="2">
    <source>
        <dbReference type="ARBA" id="ARBA00009721"/>
    </source>
</evidence>
<dbReference type="InterPro" id="IPR001597">
    <property type="entry name" value="ArAA_b-elim_lyase/Thr_aldolase"/>
</dbReference>
<dbReference type="PANTHER" id="PTHR32325:SF4">
    <property type="entry name" value="TRYPTOPHANASE"/>
    <property type="match status" value="1"/>
</dbReference>
<dbReference type="EMBL" id="PVNH01000001">
    <property type="protein sequence ID" value="PRX50969.1"/>
    <property type="molecule type" value="Genomic_DNA"/>
</dbReference>
<dbReference type="AlphaFoldDB" id="A0A2T0M2N5"/>
<dbReference type="SUPFAM" id="SSF53383">
    <property type="entry name" value="PLP-dependent transferases"/>
    <property type="match status" value="1"/>
</dbReference>
<dbReference type="InterPro" id="IPR015424">
    <property type="entry name" value="PyrdxlP-dep_Trfase"/>
</dbReference>
<evidence type="ECO:0000313" key="5">
    <source>
        <dbReference type="EMBL" id="PRX50969.1"/>
    </source>
</evidence>
<dbReference type="GO" id="GO:0006520">
    <property type="term" value="P:amino acid metabolic process"/>
    <property type="evidence" value="ECO:0007669"/>
    <property type="project" value="InterPro"/>
</dbReference>
<comment type="caution">
    <text evidence="5">The sequence shown here is derived from an EMBL/GenBank/DDBJ whole genome shotgun (WGS) entry which is preliminary data.</text>
</comment>
<name>A0A2T0M2N5_9PSEU</name>
<evidence type="ECO:0000256" key="3">
    <source>
        <dbReference type="ARBA" id="ARBA00022898"/>
    </source>
</evidence>
<reference evidence="5 6" key="1">
    <citation type="submission" date="2018-03" db="EMBL/GenBank/DDBJ databases">
        <title>Genomic Encyclopedia of Type Strains, Phase III (KMG-III): the genomes of soil and plant-associated and newly described type strains.</title>
        <authorList>
            <person name="Whitman W."/>
        </authorList>
    </citation>
    <scope>NUCLEOTIDE SEQUENCE [LARGE SCALE GENOMIC DNA]</scope>
    <source>
        <strain evidence="5 6">CGMCC 4.7125</strain>
    </source>
</reference>